<feature type="domain" description="Sm" evidence="1">
    <location>
        <begin position="11"/>
        <end position="78"/>
    </location>
</feature>
<name>A0A147JUH8_HADYE</name>
<dbReference type="InterPro" id="IPR001163">
    <property type="entry name" value="Sm_dom_euk/arc"/>
</dbReference>
<sequence length="78" mass="8841">MEEDAESQETVTIAGMEKFLNTVITVTAKDGRRFRGRLTNYDEHMNIILEETEELTEKGPIKHKFVLLKGGNISDIST</sequence>
<dbReference type="Pfam" id="PF01423">
    <property type="entry name" value="LSM"/>
    <property type="match status" value="1"/>
</dbReference>
<dbReference type="Gene3D" id="2.30.30.100">
    <property type="match status" value="1"/>
</dbReference>
<evidence type="ECO:0000313" key="2">
    <source>
        <dbReference type="EMBL" id="KUO40167.1"/>
    </source>
</evidence>
<dbReference type="GO" id="GO:0003723">
    <property type="term" value="F:RNA binding"/>
    <property type="evidence" value="ECO:0007669"/>
    <property type="project" value="InterPro"/>
</dbReference>
<proteinExistence type="predicted"/>
<evidence type="ECO:0000259" key="1">
    <source>
        <dbReference type="PROSITE" id="PS52002"/>
    </source>
</evidence>
<dbReference type="InterPro" id="IPR047575">
    <property type="entry name" value="Sm"/>
</dbReference>
<dbReference type="PROSITE" id="PS52002">
    <property type="entry name" value="SM"/>
    <property type="match status" value="1"/>
</dbReference>
<dbReference type="Proteomes" id="UP000074294">
    <property type="component" value="Unassembled WGS sequence"/>
</dbReference>
<reference evidence="2 3" key="1">
    <citation type="journal article" date="2016" name="Nat. Microbiol.">
        <title>Genomic inference of the metabolism of cosmopolitan subsurface Archaea, Hadesarchaea.</title>
        <authorList>
            <person name="Baker B.J."/>
            <person name="Saw J.H."/>
            <person name="Lind A.E."/>
            <person name="Lazar C.S."/>
            <person name="Hinrichs K.-U."/>
            <person name="Teske A.P."/>
            <person name="Ettema T.J."/>
        </authorList>
    </citation>
    <scope>NUCLEOTIDE SEQUENCE [LARGE SCALE GENOMIC DNA]</scope>
</reference>
<evidence type="ECO:0000313" key="3">
    <source>
        <dbReference type="Proteomes" id="UP000074294"/>
    </source>
</evidence>
<dbReference type="SMART" id="SM00651">
    <property type="entry name" value="Sm"/>
    <property type="match status" value="1"/>
</dbReference>
<accession>A0A147JUH8</accession>
<gene>
    <name evidence="2" type="ORF">APZ16_07070</name>
</gene>
<protein>
    <recommendedName>
        <fullName evidence="1">Sm domain-containing protein</fullName>
    </recommendedName>
</protein>
<dbReference type="InterPro" id="IPR010920">
    <property type="entry name" value="LSM_dom_sf"/>
</dbReference>
<dbReference type="AlphaFoldDB" id="A0A147JUH8"/>
<comment type="caution">
    <text evidence="2">The sequence shown here is derived from an EMBL/GenBank/DDBJ whole genome shotgun (WGS) entry which is preliminary data.</text>
</comment>
<organism evidence="2 3">
    <name type="scientific">Hadarchaeum yellowstonense</name>
    <dbReference type="NCBI Taxonomy" id="1776334"/>
    <lineage>
        <taxon>Archaea</taxon>
        <taxon>Methanobacteriati</taxon>
        <taxon>Candidatus Hadarchaeota</taxon>
        <taxon>Candidatus Hadarchaeia</taxon>
        <taxon>Candidatus Hadarchaeales</taxon>
        <taxon>Candidatus Hadarchaeaceae</taxon>
        <taxon>Candidatus Hadarchaeum</taxon>
    </lineage>
</organism>
<dbReference type="SUPFAM" id="SSF50182">
    <property type="entry name" value="Sm-like ribonucleoproteins"/>
    <property type="match status" value="1"/>
</dbReference>
<dbReference type="EMBL" id="LQMQ01000047">
    <property type="protein sequence ID" value="KUO40167.1"/>
    <property type="molecule type" value="Genomic_DNA"/>
</dbReference>
<dbReference type="STRING" id="1776334.APZ16_07070"/>